<dbReference type="InterPro" id="IPR025245">
    <property type="entry name" value="DUF4197"/>
</dbReference>
<accession>A0A420AYB6</accession>
<gene>
    <name evidence="3" type="ORF">DFQ12_3532</name>
</gene>
<evidence type="ECO:0000313" key="3">
    <source>
        <dbReference type="EMBL" id="RKE49418.1"/>
    </source>
</evidence>
<evidence type="ECO:0000256" key="1">
    <source>
        <dbReference type="SAM" id="MobiDB-lite"/>
    </source>
</evidence>
<dbReference type="Proteomes" id="UP000286246">
    <property type="component" value="Unassembled WGS sequence"/>
</dbReference>
<sequence length="276" mass="29692">MMKFPLLYCTLFVSGLLFSNNSEAQIFKKINDALNKANQSQTDSTKKTNSSTASSSTTGSNKSSNPLTSLSNKDASLGIKQALSNGLNLSIESLAKKDGFLGDAAVKILMPAEAQKVEKTLRAVGMGKLCDQFIQSMNRAAEGAVKEAAPVFVNALSKMTITDATNILLGSKQDAATTFFKTNTSAELTNKFSPVIQSAMGVNNVDQYWTQLTSAYNNLPLGNKVETNLTAYVTQKAIDGLFIKVADQESKIRNNIGGSRNTNILQKVFGYADDKK</sequence>
<organism evidence="3 4">
    <name type="scientific">Sphingobacterium detergens</name>
    <dbReference type="NCBI Taxonomy" id="1145106"/>
    <lineage>
        <taxon>Bacteria</taxon>
        <taxon>Pseudomonadati</taxon>
        <taxon>Bacteroidota</taxon>
        <taxon>Sphingobacteriia</taxon>
        <taxon>Sphingobacteriales</taxon>
        <taxon>Sphingobacteriaceae</taxon>
        <taxon>Sphingobacterium</taxon>
    </lineage>
</organism>
<dbReference type="EMBL" id="RAPY01000003">
    <property type="protein sequence ID" value="RKE49418.1"/>
    <property type="molecule type" value="Genomic_DNA"/>
</dbReference>
<feature type="chain" id="PRO_5019352365" evidence="2">
    <location>
        <begin position="25"/>
        <end position="276"/>
    </location>
</feature>
<reference evidence="3 4" key="1">
    <citation type="submission" date="2018-09" db="EMBL/GenBank/DDBJ databases">
        <title>Genomic Encyclopedia of Type Strains, Phase III (KMG-III): the genomes of soil and plant-associated and newly described type strains.</title>
        <authorList>
            <person name="Whitman W."/>
        </authorList>
    </citation>
    <scope>NUCLEOTIDE SEQUENCE [LARGE SCALE GENOMIC DNA]</scope>
    <source>
        <strain evidence="3 4">CECT 7938</strain>
    </source>
</reference>
<dbReference type="RefSeq" id="WP_120260267.1">
    <property type="nucleotide sequence ID" value="NZ_RAPY01000003.1"/>
</dbReference>
<keyword evidence="2" id="KW-0732">Signal</keyword>
<dbReference type="Pfam" id="PF13852">
    <property type="entry name" value="DUF4197"/>
    <property type="match status" value="1"/>
</dbReference>
<dbReference type="OrthoDB" id="5292580at2"/>
<feature type="region of interest" description="Disordered" evidence="1">
    <location>
        <begin position="38"/>
        <end position="68"/>
    </location>
</feature>
<name>A0A420AYB6_SPHD1</name>
<dbReference type="AlphaFoldDB" id="A0A420AYB6"/>
<comment type="caution">
    <text evidence="3">The sequence shown here is derived from an EMBL/GenBank/DDBJ whole genome shotgun (WGS) entry which is preliminary data.</text>
</comment>
<proteinExistence type="predicted"/>
<evidence type="ECO:0000256" key="2">
    <source>
        <dbReference type="SAM" id="SignalP"/>
    </source>
</evidence>
<feature type="compositionally biased region" description="Low complexity" evidence="1">
    <location>
        <begin position="40"/>
        <end position="65"/>
    </location>
</feature>
<feature type="signal peptide" evidence="2">
    <location>
        <begin position="1"/>
        <end position="24"/>
    </location>
</feature>
<evidence type="ECO:0000313" key="4">
    <source>
        <dbReference type="Proteomes" id="UP000286246"/>
    </source>
</evidence>
<keyword evidence="4" id="KW-1185">Reference proteome</keyword>
<protein>
    <submittedName>
        <fullName evidence="3">Uncharacterized protein DUF4197</fullName>
    </submittedName>
</protein>